<dbReference type="STRING" id="3827.A0A1S2XK43"/>
<dbReference type="OrthoDB" id="1746950at2759"/>
<gene>
    <name evidence="4" type="primary">LOC101510316</name>
</gene>
<reference evidence="3" key="1">
    <citation type="journal article" date="2013" name="Nat. Biotechnol.">
        <title>Draft genome sequence of chickpea (Cicer arietinum) provides a resource for trait improvement.</title>
        <authorList>
            <person name="Varshney R.K."/>
            <person name="Song C."/>
            <person name="Saxena R.K."/>
            <person name="Azam S."/>
            <person name="Yu S."/>
            <person name="Sharpe A.G."/>
            <person name="Cannon S."/>
            <person name="Baek J."/>
            <person name="Rosen B.D."/>
            <person name="Tar'an B."/>
            <person name="Millan T."/>
            <person name="Zhang X."/>
            <person name="Ramsay L.D."/>
            <person name="Iwata A."/>
            <person name="Wang Y."/>
            <person name="Nelson W."/>
            <person name="Farmer A.D."/>
            <person name="Gaur P.M."/>
            <person name="Soderlund C."/>
            <person name="Penmetsa R.V."/>
            <person name="Xu C."/>
            <person name="Bharti A.K."/>
            <person name="He W."/>
            <person name="Winter P."/>
            <person name="Zhao S."/>
            <person name="Hane J.K."/>
            <person name="Carrasquilla-Garcia N."/>
            <person name="Condie J.A."/>
            <person name="Upadhyaya H.D."/>
            <person name="Luo M.C."/>
            <person name="Thudi M."/>
            <person name="Gowda C.L."/>
            <person name="Singh N.P."/>
            <person name="Lichtenzveig J."/>
            <person name="Gali K.K."/>
            <person name="Rubio J."/>
            <person name="Nadarajan N."/>
            <person name="Dolezel J."/>
            <person name="Bansal K.C."/>
            <person name="Xu X."/>
            <person name="Edwards D."/>
            <person name="Zhang G."/>
            <person name="Kahl G."/>
            <person name="Gil J."/>
            <person name="Singh K.B."/>
            <person name="Datta S.K."/>
            <person name="Jackson S.A."/>
            <person name="Wang J."/>
            <person name="Cook D.R."/>
        </authorList>
    </citation>
    <scope>NUCLEOTIDE SEQUENCE [LARGE SCALE GENOMIC DNA]</scope>
    <source>
        <strain evidence="3">cv. CDC Frontier</strain>
    </source>
</reference>
<dbReference type="eggNOG" id="ENOG502QU1T">
    <property type="taxonomic scope" value="Eukaryota"/>
</dbReference>
<proteinExistence type="predicted"/>
<evidence type="ECO:0000259" key="1">
    <source>
        <dbReference type="Pfam" id="PF03108"/>
    </source>
</evidence>
<dbReference type="PANTHER" id="PTHR31973:SF195">
    <property type="entry name" value="MUDR FAMILY TRANSPOSASE"/>
    <property type="match status" value="1"/>
</dbReference>
<organism evidence="3 4">
    <name type="scientific">Cicer arietinum</name>
    <name type="common">Chickpea</name>
    <name type="synonym">Garbanzo</name>
    <dbReference type="NCBI Taxonomy" id="3827"/>
    <lineage>
        <taxon>Eukaryota</taxon>
        <taxon>Viridiplantae</taxon>
        <taxon>Streptophyta</taxon>
        <taxon>Embryophyta</taxon>
        <taxon>Tracheophyta</taxon>
        <taxon>Spermatophyta</taxon>
        <taxon>Magnoliopsida</taxon>
        <taxon>eudicotyledons</taxon>
        <taxon>Gunneridae</taxon>
        <taxon>Pentapetalae</taxon>
        <taxon>rosids</taxon>
        <taxon>fabids</taxon>
        <taxon>Fabales</taxon>
        <taxon>Fabaceae</taxon>
        <taxon>Papilionoideae</taxon>
        <taxon>50 kb inversion clade</taxon>
        <taxon>NPAAA clade</taxon>
        <taxon>Hologalegina</taxon>
        <taxon>IRL clade</taxon>
        <taxon>Cicereae</taxon>
        <taxon>Cicer</taxon>
    </lineage>
</organism>
<name>A0A1S2XK43_CICAR</name>
<dbReference type="Pfam" id="PF10551">
    <property type="entry name" value="MULE"/>
    <property type="match status" value="1"/>
</dbReference>
<sequence length="458" mass="52345">MDDRDADEVGEHALKMNCKAQLYVEHYVKVLFGLEPGIELGQSSGVLNGAAEIDVDYDESVSDSHNSEDEVDGVKFDDSEDERALGLDDGFGVDNTIRDSSIGSYNVKIQGLNHGKPYSMKTTANRSIPKKTTKNMEIVPVLDNYNSNIEMEYAYASEELDNSDPDSNSNKEKRPKYDQFRVEELNKNYKFKLGLEFKSLVEFKDAIREWSILNGKEIEFIKNDSIRARVICKAKCWFLALVSKVGDSHTFRMKKWCGDHTCGRILNNSSANSKWIAKFVANKLSSCDNMQIRETLSGIRRIYFVGITTGRAWKASQIANEIVEGDAAKQYTFLWRYFAKLRRASVENTCKINIDRPCLTLQPRFSSFYFCFDDSKKKGFLRGCRPFIGVDGCHLKTKYGGTLLFAVGRDPNDQYFPLAFGVVETKTKESWRWFLTLLHKDIGQEKRWVFISNQQKVL</sequence>
<feature type="domain" description="MULE transposase" evidence="2">
    <location>
        <begin position="388"/>
        <end position="456"/>
    </location>
</feature>
<dbReference type="InterPro" id="IPR018289">
    <property type="entry name" value="MULE_transposase_dom"/>
</dbReference>
<dbReference type="PANTHER" id="PTHR31973">
    <property type="entry name" value="POLYPROTEIN, PUTATIVE-RELATED"/>
    <property type="match status" value="1"/>
</dbReference>
<evidence type="ECO:0000313" key="3">
    <source>
        <dbReference type="Proteomes" id="UP000087171"/>
    </source>
</evidence>
<evidence type="ECO:0000259" key="2">
    <source>
        <dbReference type="Pfam" id="PF10551"/>
    </source>
</evidence>
<keyword evidence="3" id="KW-1185">Reference proteome</keyword>
<dbReference type="Proteomes" id="UP000087171">
    <property type="component" value="Chromosome Ca2"/>
</dbReference>
<dbReference type="InterPro" id="IPR004332">
    <property type="entry name" value="Transposase_MuDR"/>
</dbReference>
<feature type="domain" description="Transposase MuDR plant" evidence="1">
    <location>
        <begin position="189"/>
        <end position="237"/>
    </location>
</feature>
<reference evidence="4" key="2">
    <citation type="submission" date="2025-08" db="UniProtKB">
        <authorList>
            <consortium name="RefSeq"/>
        </authorList>
    </citation>
    <scope>IDENTIFICATION</scope>
    <source>
        <tissue evidence="4">Etiolated seedlings</tissue>
    </source>
</reference>
<dbReference type="RefSeq" id="XP_004489869.1">
    <property type="nucleotide sequence ID" value="XM_004489812.1"/>
</dbReference>
<accession>A0A1S2XK43</accession>
<dbReference type="Pfam" id="PF03108">
    <property type="entry name" value="DBD_Tnp_Mut"/>
    <property type="match status" value="1"/>
</dbReference>
<protein>
    <submittedName>
        <fullName evidence="4">Uncharacterized protein LOC101510316</fullName>
    </submittedName>
</protein>
<dbReference type="AlphaFoldDB" id="A0A1S2XK43"/>
<dbReference type="PaxDb" id="3827-XP_004489869.1"/>
<evidence type="ECO:0000313" key="4">
    <source>
        <dbReference type="RefSeq" id="XP_004489869.1"/>
    </source>
</evidence>